<comment type="caution">
    <text evidence="2">The sequence shown here is derived from an EMBL/GenBank/DDBJ whole genome shotgun (WGS) entry which is preliminary data.</text>
</comment>
<feature type="region of interest" description="Disordered" evidence="1">
    <location>
        <begin position="1"/>
        <end position="48"/>
    </location>
</feature>
<evidence type="ECO:0000256" key="1">
    <source>
        <dbReference type="SAM" id="MobiDB-lite"/>
    </source>
</evidence>
<dbReference type="OrthoDB" id="6892185at2"/>
<feature type="compositionally biased region" description="Polar residues" evidence="1">
    <location>
        <begin position="7"/>
        <end position="22"/>
    </location>
</feature>
<evidence type="ECO:0000313" key="3">
    <source>
        <dbReference type="Proteomes" id="UP000297475"/>
    </source>
</evidence>
<protein>
    <recommendedName>
        <fullName evidence="4">DUF883 domain-containing protein</fullName>
    </recommendedName>
</protein>
<keyword evidence="3" id="KW-1185">Reference proteome</keyword>
<gene>
    <name evidence="2" type="ORF">E4656_11920</name>
</gene>
<proteinExistence type="predicted"/>
<organism evidence="2 3">
    <name type="scientific">Natronospirillum operosum</name>
    <dbReference type="NCBI Taxonomy" id="2759953"/>
    <lineage>
        <taxon>Bacteria</taxon>
        <taxon>Pseudomonadati</taxon>
        <taxon>Pseudomonadota</taxon>
        <taxon>Gammaproteobacteria</taxon>
        <taxon>Oceanospirillales</taxon>
        <taxon>Natronospirillaceae</taxon>
        <taxon>Natronospirillum</taxon>
    </lineage>
</organism>
<sequence length="123" mass="13077">MMKKEQTSANGSRPTPTGSQESDGTKDRIARSAHAGIDAASEAAHPTIDSAAEGAHRAVKNADEMADHAVEAMERAGVKRDEMITASSSYMRDHPLITLGLAVTTGYVLSRLLSSRQDKQPNS</sequence>
<evidence type="ECO:0008006" key="4">
    <source>
        <dbReference type="Google" id="ProtNLM"/>
    </source>
</evidence>
<dbReference type="RefSeq" id="WP_135483499.1">
    <property type="nucleotide sequence ID" value="NZ_SRMF01000004.1"/>
</dbReference>
<reference evidence="2 3" key="1">
    <citation type="submission" date="2019-04" db="EMBL/GenBank/DDBJ databases">
        <title>Natronospirillum operosus gen. nov., sp. nov., a haloalkaliphilic satellite isolated from decaying biomass of laboratory culture of cyanobacterium Geitlerinema sp. and proposal of Natronospirillaceae fam. nov. and Saccharospirillaceae fam. nov.</title>
        <authorList>
            <person name="Kevbrin V."/>
            <person name="Boltyanskaya Y."/>
            <person name="Koziaeva V."/>
            <person name="Grouzdev D.S."/>
            <person name="Park M."/>
            <person name="Cho J."/>
        </authorList>
    </citation>
    <scope>NUCLEOTIDE SEQUENCE [LARGE SCALE GENOMIC DNA]</scope>
    <source>
        <strain evidence="2 3">G-116</strain>
    </source>
</reference>
<name>A0A4Z0W7W3_9GAMM</name>
<evidence type="ECO:0000313" key="2">
    <source>
        <dbReference type="EMBL" id="TGG92827.1"/>
    </source>
</evidence>
<dbReference type="Proteomes" id="UP000297475">
    <property type="component" value="Unassembled WGS sequence"/>
</dbReference>
<accession>A0A4Z0W7W3</accession>
<dbReference type="AlphaFoldDB" id="A0A4Z0W7W3"/>
<dbReference type="EMBL" id="SRMF01000004">
    <property type="protein sequence ID" value="TGG92827.1"/>
    <property type="molecule type" value="Genomic_DNA"/>
</dbReference>